<evidence type="ECO:0000259" key="2">
    <source>
        <dbReference type="PROSITE" id="PS50113"/>
    </source>
</evidence>
<dbReference type="PROSITE" id="PS50113">
    <property type="entry name" value="PAC"/>
    <property type="match status" value="2"/>
</dbReference>
<name>A0A1M4SI39_9ACTN</name>
<dbReference type="Gene3D" id="3.30.70.270">
    <property type="match status" value="1"/>
</dbReference>
<dbReference type="PROSITE" id="PS50883">
    <property type="entry name" value="EAL"/>
    <property type="match status" value="1"/>
</dbReference>
<evidence type="ECO:0000259" key="1">
    <source>
        <dbReference type="PROSITE" id="PS50112"/>
    </source>
</evidence>
<dbReference type="AlphaFoldDB" id="A0A1M4SI39"/>
<dbReference type="SMART" id="SM00086">
    <property type="entry name" value="PAC"/>
    <property type="match status" value="4"/>
</dbReference>
<dbReference type="Gene3D" id="3.30.450.20">
    <property type="entry name" value="PAS domain"/>
    <property type="match status" value="4"/>
</dbReference>
<dbReference type="Proteomes" id="UP000184295">
    <property type="component" value="Unassembled WGS sequence"/>
</dbReference>
<feature type="domain" description="GGDEF" evidence="4">
    <location>
        <begin position="674"/>
        <end position="805"/>
    </location>
</feature>
<dbReference type="Pfam" id="PF08447">
    <property type="entry name" value="PAS_3"/>
    <property type="match status" value="1"/>
</dbReference>
<feature type="domain" description="PAS" evidence="1">
    <location>
        <begin position="5"/>
        <end position="60"/>
    </location>
</feature>
<dbReference type="CDD" id="cd00130">
    <property type="entry name" value="PAS"/>
    <property type="match status" value="4"/>
</dbReference>
<dbReference type="SUPFAM" id="SSF141868">
    <property type="entry name" value="EAL domain-like"/>
    <property type="match status" value="1"/>
</dbReference>
<feature type="domain" description="PAS" evidence="1">
    <location>
        <begin position="390"/>
        <end position="460"/>
    </location>
</feature>
<dbReference type="InterPro" id="IPR013767">
    <property type="entry name" value="PAS_fold"/>
</dbReference>
<proteinExistence type="predicted"/>
<dbReference type="InterPro" id="IPR043128">
    <property type="entry name" value="Rev_trsase/Diguanyl_cyclase"/>
</dbReference>
<dbReference type="RefSeq" id="WP_072788009.1">
    <property type="nucleotide sequence ID" value="NZ_FQUL01000002.1"/>
</dbReference>
<protein>
    <submittedName>
        <fullName evidence="5">PAS domain S-box-containing protein/diguanylate cyclase (GGDEF) domain-containing protein</fullName>
    </submittedName>
</protein>
<reference evidence="6" key="1">
    <citation type="submission" date="2016-11" db="EMBL/GenBank/DDBJ databases">
        <authorList>
            <person name="Varghese N."/>
            <person name="Submissions S."/>
        </authorList>
    </citation>
    <scope>NUCLEOTIDE SEQUENCE [LARGE SCALE GENOMIC DNA]</scope>
    <source>
        <strain evidence="6">DSM 19514</strain>
    </source>
</reference>
<dbReference type="PANTHER" id="PTHR44757:SF2">
    <property type="entry name" value="BIOFILM ARCHITECTURE MAINTENANCE PROTEIN MBAA"/>
    <property type="match status" value="1"/>
</dbReference>
<dbReference type="Pfam" id="PF00563">
    <property type="entry name" value="EAL"/>
    <property type="match status" value="1"/>
</dbReference>
<dbReference type="InterPro" id="IPR013655">
    <property type="entry name" value="PAS_fold_3"/>
</dbReference>
<dbReference type="InterPro" id="IPR000014">
    <property type="entry name" value="PAS"/>
</dbReference>
<evidence type="ECO:0000313" key="6">
    <source>
        <dbReference type="Proteomes" id="UP000184295"/>
    </source>
</evidence>
<feature type="domain" description="PAC" evidence="2">
    <location>
        <begin position="345"/>
        <end position="396"/>
    </location>
</feature>
<dbReference type="InterPro" id="IPR035919">
    <property type="entry name" value="EAL_sf"/>
</dbReference>
<evidence type="ECO:0000259" key="3">
    <source>
        <dbReference type="PROSITE" id="PS50883"/>
    </source>
</evidence>
<dbReference type="NCBIfam" id="TIGR00254">
    <property type="entry name" value="GGDEF"/>
    <property type="match status" value="1"/>
</dbReference>
<dbReference type="PROSITE" id="PS50112">
    <property type="entry name" value="PAS"/>
    <property type="match status" value="4"/>
</dbReference>
<dbReference type="SUPFAM" id="SSF55073">
    <property type="entry name" value="Nucleotide cyclase"/>
    <property type="match status" value="1"/>
</dbReference>
<dbReference type="EMBL" id="FQUL01000002">
    <property type="protein sequence ID" value="SHE31859.1"/>
    <property type="molecule type" value="Genomic_DNA"/>
</dbReference>
<dbReference type="CDD" id="cd01948">
    <property type="entry name" value="EAL"/>
    <property type="match status" value="1"/>
</dbReference>
<dbReference type="Pfam" id="PF00990">
    <property type="entry name" value="GGDEF"/>
    <property type="match status" value="1"/>
</dbReference>
<feature type="domain" description="PAC" evidence="2">
    <location>
        <begin position="464"/>
        <end position="516"/>
    </location>
</feature>
<feature type="domain" description="PAS" evidence="1">
    <location>
        <begin position="517"/>
        <end position="587"/>
    </location>
</feature>
<dbReference type="SMART" id="SM00091">
    <property type="entry name" value="PAS"/>
    <property type="match status" value="5"/>
</dbReference>
<sequence length="1075" mass="120473">MSSDQEESIDLYLDKEESLGVAVLLCDSDGLIYDINAHFLSLIGLELSEVVGTKRLRDLLRVSSQNFGDLSAYPSKARMTVFTSKDIRPFDAEILSANGSFQPCFVWILPYEQDGARSTYLVVVMPYLEEQPVMGPTSRSAGLDLRQLLDAVTCGILLVDSSGVVLFHNYSAAQVFDIPKERNTVTSDELFHGVFGEQLIPIDSEDFVISQAMKSKTPAKGSFGVSTVSRSFKWIEVEAVPVVVLGVGEACVISVRDISDERAAIDAERESKTRLEALIEDGWDLVITIDTDDTIAWTSSACLKLLGFQRQEMIGKCFLDFVHPEDYQSVQEVAKVLRNNVSTPVSVTVRTRRKEGGYRYLEFSVINRYDDPSIGGVLATARDVTDRSLAERRWRAAAESLHIGLVIATPDGVWQEVNQAVVEIFGVPIEFIVGADLESYSFADDREIGRREFLEILEGSKKQSRFQKRLIRWDGTPFPAEIGVSGIYDPFGSLLELVIFIEDVSVRHRAKLELEKAFSRFEALVEYSSDVTMIVDSGGRLLYASPGLESVLGYVPRERFGKRTTDIVHPEDRDRVREVFTSIEEEHNKVAKFDCRLFHTNGTYRYVEVTVRNLLRDPAVGGLVVNIRDITEQILIAKRLEYQATHDPLTLLPNRVMLLDRLAVARERYFRTGENFALFYLDLDEFKQVNDAMGHRSGDELLVEVSRRLIRAVRSEDTVSRLGGDEFVVLATSVSGIDEAERLAERIKTDLSVPFLVGGTQLRVGCSIGIALSEGSTPEEMMQEADTALYRAKEHGRGRWELFDQAMRTLSQKRMETEQLLRRAIEAKQISLLFQPILRIDTMELDGVEALVRVWDQSPSKVVEPAVFIDVAEKSGLIVPMGNIVLQMSGEYLKRWNKTLGRSISPNGPTRLSVNLSPRQLADPQLLPLIRSVMKDYGLDPTWLSFELTEYALIDVGSSMQRSLFEIADLGIKIAIDDFGTGWSSLTYLRNFPISTLKIDRSFVEGLGKVQKDTELVRAVVTLGHSLKLETVAEGVESEDQLYMLRELGCDKAQGFLISKPLSEQALTSFLRSMP</sequence>
<dbReference type="InterPro" id="IPR001610">
    <property type="entry name" value="PAC"/>
</dbReference>
<dbReference type="SMART" id="SM00267">
    <property type="entry name" value="GGDEF"/>
    <property type="match status" value="1"/>
</dbReference>
<dbReference type="InterPro" id="IPR035965">
    <property type="entry name" value="PAS-like_dom_sf"/>
</dbReference>
<dbReference type="Pfam" id="PF00989">
    <property type="entry name" value="PAS"/>
    <property type="match status" value="2"/>
</dbReference>
<dbReference type="Gene3D" id="3.20.20.450">
    <property type="entry name" value="EAL domain"/>
    <property type="match status" value="1"/>
</dbReference>
<dbReference type="InterPro" id="IPR029787">
    <property type="entry name" value="Nucleotide_cyclase"/>
</dbReference>
<dbReference type="SUPFAM" id="SSF55785">
    <property type="entry name" value="PYP-like sensor domain (PAS domain)"/>
    <property type="match status" value="5"/>
</dbReference>
<gene>
    <name evidence="5" type="ORF">SAMN02745225_00294</name>
</gene>
<dbReference type="STRING" id="1121881.SAMN02745225_00294"/>
<dbReference type="GO" id="GO:0006355">
    <property type="term" value="P:regulation of DNA-templated transcription"/>
    <property type="evidence" value="ECO:0007669"/>
    <property type="project" value="InterPro"/>
</dbReference>
<dbReference type="InterPro" id="IPR000160">
    <property type="entry name" value="GGDEF_dom"/>
</dbReference>
<dbReference type="Pfam" id="PF13426">
    <property type="entry name" value="PAS_9"/>
    <property type="match status" value="1"/>
</dbReference>
<accession>A0A1M4SI39</accession>
<dbReference type="NCBIfam" id="TIGR00229">
    <property type="entry name" value="sensory_box"/>
    <property type="match status" value="3"/>
</dbReference>
<dbReference type="InterPro" id="IPR052155">
    <property type="entry name" value="Biofilm_reg_signaling"/>
</dbReference>
<feature type="domain" description="PAS" evidence="1">
    <location>
        <begin position="271"/>
        <end position="344"/>
    </location>
</feature>
<dbReference type="SMART" id="SM00052">
    <property type="entry name" value="EAL"/>
    <property type="match status" value="1"/>
</dbReference>
<feature type="domain" description="EAL" evidence="3">
    <location>
        <begin position="814"/>
        <end position="1075"/>
    </location>
</feature>
<evidence type="ECO:0000259" key="4">
    <source>
        <dbReference type="PROSITE" id="PS50887"/>
    </source>
</evidence>
<dbReference type="CDD" id="cd01949">
    <property type="entry name" value="GGDEF"/>
    <property type="match status" value="1"/>
</dbReference>
<dbReference type="PANTHER" id="PTHR44757">
    <property type="entry name" value="DIGUANYLATE CYCLASE DGCP"/>
    <property type="match status" value="1"/>
</dbReference>
<dbReference type="InterPro" id="IPR001633">
    <property type="entry name" value="EAL_dom"/>
</dbReference>
<organism evidence="5 6">
    <name type="scientific">Ferrithrix thermotolerans DSM 19514</name>
    <dbReference type="NCBI Taxonomy" id="1121881"/>
    <lineage>
        <taxon>Bacteria</taxon>
        <taxon>Bacillati</taxon>
        <taxon>Actinomycetota</taxon>
        <taxon>Acidimicrobiia</taxon>
        <taxon>Acidimicrobiales</taxon>
        <taxon>Acidimicrobiaceae</taxon>
        <taxon>Ferrithrix</taxon>
    </lineage>
</organism>
<dbReference type="OrthoDB" id="23692at2"/>
<dbReference type="InterPro" id="IPR000700">
    <property type="entry name" value="PAS-assoc_C"/>
</dbReference>
<keyword evidence="6" id="KW-1185">Reference proteome</keyword>
<evidence type="ECO:0000313" key="5">
    <source>
        <dbReference type="EMBL" id="SHE31859.1"/>
    </source>
</evidence>
<dbReference type="PROSITE" id="PS50887">
    <property type="entry name" value="GGDEF"/>
    <property type="match status" value="1"/>
</dbReference>